<reference evidence="2 3" key="1">
    <citation type="submission" date="2007-03" db="EMBL/GenBank/DDBJ databases">
        <title>Complete sequence of chromosome of Methanococcus maripaludis C5.</title>
        <authorList>
            <consortium name="US DOE Joint Genome Institute"/>
            <person name="Copeland A."/>
            <person name="Lucas S."/>
            <person name="Lapidus A."/>
            <person name="Barry K."/>
            <person name="Glavina del Rio T."/>
            <person name="Dalin E."/>
            <person name="Tice H."/>
            <person name="Pitluck S."/>
            <person name="Chertkov O."/>
            <person name="Brettin T."/>
            <person name="Bruce D."/>
            <person name="Han C."/>
            <person name="Detter J.C."/>
            <person name="Schmutz J."/>
            <person name="Larimer F."/>
            <person name="Land M."/>
            <person name="Hauser L."/>
            <person name="Kyrpides N."/>
            <person name="Mikhailova N."/>
            <person name="Sieprawska-Lupa M."/>
            <person name="Whitman W.B."/>
            <person name="Richardson P."/>
        </authorList>
    </citation>
    <scope>NUCLEOTIDE SEQUENCE [LARGE SCALE GENOMIC DNA]</scope>
    <source>
        <strain evidence="3">C5 / ATCC BAA-1333</strain>
    </source>
</reference>
<evidence type="ECO:0000256" key="1">
    <source>
        <dbReference type="SAM" id="Phobius"/>
    </source>
</evidence>
<dbReference type="Proteomes" id="UP000000253">
    <property type="component" value="Chromosome"/>
</dbReference>
<proteinExistence type="predicted"/>
<dbReference type="EMBL" id="CP000609">
    <property type="protein sequence ID" value="ABO35512.1"/>
    <property type="molecule type" value="Genomic_DNA"/>
</dbReference>
<dbReference type="GeneID" id="4928963"/>
<feature type="transmembrane region" description="Helical" evidence="1">
    <location>
        <begin position="74"/>
        <end position="93"/>
    </location>
</feature>
<dbReference type="AlphaFoldDB" id="A4FZ78"/>
<dbReference type="KEGG" id="mmq:MmarC5_1214"/>
<dbReference type="RefSeq" id="WP_011868965.1">
    <property type="nucleotide sequence ID" value="NC_009135.1"/>
</dbReference>
<dbReference type="HOGENOM" id="CLU_2010119_0_0_2"/>
<keyword evidence="1" id="KW-1133">Transmembrane helix</keyword>
<evidence type="ECO:0000313" key="3">
    <source>
        <dbReference type="Proteomes" id="UP000000253"/>
    </source>
</evidence>
<sequence>MIELISALVFLTALLILLKTCYTVYEVDLRHRAKFGVRLLIIVLLYLIMILFLIILIYLLCYLKILLPAVPVEYLQLQNVFFILVVVLIDRFITIKAKDLLVDYCLKKGIITKGEFRFKLYGRYLLNILKTAIENLKKIF</sequence>
<feature type="transmembrane region" description="Helical" evidence="1">
    <location>
        <begin position="39"/>
        <end position="62"/>
    </location>
</feature>
<keyword evidence="1" id="KW-0472">Membrane</keyword>
<accession>A4FZ78</accession>
<dbReference type="STRING" id="402880.MmarC5_1214"/>
<keyword evidence="1" id="KW-0812">Transmembrane</keyword>
<name>A4FZ78_METM5</name>
<organism evidence="2 3">
    <name type="scientific">Methanococcus maripaludis (strain C5 / ATCC BAA-1333)</name>
    <dbReference type="NCBI Taxonomy" id="402880"/>
    <lineage>
        <taxon>Archaea</taxon>
        <taxon>Methanobacteriati</taxon>
        <taxon>Methanobacteriota</taxon>
        <taxon>Methanomada group</taxon>
        <taxon>Methanococci</taxon>
        <taxon>Methanococcales</taxon>
        <taxon>Methanococcaceae</taxon>
        <taxon>Methanococcus</taxon>
    </lineage>
</organism>
<protein>
    <submittedName>
        <fullName evidence="2">Uncharacterized protein</fullName>
    </submittedName>
</protein>
<dbReference type="eggNOG" id="arCOG11993">
    <property type="taxonomic scope" value="Archaea"/>
</dbReference>
<evidence type="ECO:0000313" key="2">
    <source>
        <dbReference type="EMBL" id="ABO35512.1"/>
    </source>
</evidence>
<gene>
    <name evidence="2" type="ordered locus">MmarC5_1214</name>
</gene>